<organism evidence="1 2">
    <name type="scientific">Candidatus Sarcina troglodytae</name>
    <dbReference type="NCBI Taxonomy" id="2726954"/>
    <lineage>
        <taxon>Bacteria</taxon>
        <taxon>Bacillati</taxon>
        <taxon>Bacillota</taxon>
        <taxon>Clostridia</taxon>
        <taxon>Eubacteriales</taxon>
        <taxon>Clostridiaceae</taxon>
        <taxon>Sarcina</taxon>
    </lineage>
</organism>
<gene>
    <name evidence="1" type="ORF">HH195_12365</name>
</gene>
<evidence type="ECO:0000313" key="1">
    <source>
        <dbReference type="EMBL" id="QPJ86758.1"/>
    </source>
</evidence>
<evidence type="ECO:0000313" key="2">
    <source>
        <dbReference type="Proteomes" id="UP000594603"/>
    </source>
</evidence>
<accession>A0ACD1BHD7</accession>
<dbReference type="Proteomes" id="UP000594603">
    <property type="component" value="Plasmid p8"/>
</dbReference>
<dbReference type="EMBL" id="CP051762">
    <property type="protein sequence ID" value="QPJ86758.1"/>
    <property type="molecule type" value="Genomic_DNA"/>
</dbReference>
<sequence>MKQQELIKKLEKELFNRDILKSNGISEKDIKSYFVSTGQKYLCIQLKSICIH</sequence>
<keyword evidence="2" id="KW-1185">Reference proteome</keyword>
<geneLocation type="plasmid" evidence="1 2">
    <name>p8</name>
</geneLocation>
<proteinExistence type="predicted"/>
<protein>
    <submittedName>
        <fullName evidence="1">Uncharacterized protein</fullName>
    </submittedName>
</protein>
<keyword evidence="1" id="KW-0614">Plasmid</keyword>
<reference evidence="1" key="1">
    <citation type="submission" date="2020-04" db="EMBL/GenBank/DDBJ databases">
        <title>A novel bacterium ('Candidatus Sarcina troglodytae' sp. nov.) linked to a protracted, uniformly lethal epizootic among sanctuary western chimpanzees (Pan troglodytes verus) in Sierra Leone.</title>
        <authorList>
            <person name="Owens L.A."/>
            <person name="Colitti B."/>
            <person name="Hirji I."/>
            <person name="Pizaro A."/>
            <person name="Jaffe J.E."/>
            <person name="Moittie S."/>
            <person name="Bishop-Lilly K.A."/>
            <person name="Estrella L.A."/>
            <person name="Voegtly L.J."/>
            <person name="Kuhn J.H."/>
            <person name="Suen G."/>
            <person name="Deblois C.L."/>
            <person name="Dunn C."/>
            <person name="Juan-Salles C."/>
            <person name="Goldberg T.L."/>
        </authorList>
    </citation>
    <scope>NUCLEOTIDE SEQUENCE</scope>
    <source>
        <strain evidence="1">JB2</strain>
    </source>
</reference>
<name>A0ACD1BHD7_9CLOT</name>